<sequence length="338" mass="37006">MDTDADFLGSLGALALTLRMRRLADRLSEQGRRVYDELDIALEPGWYACLLLLRERGTLSVSDAARLLGVRHPSLVKTSKALEAAGLVASVADPGDARRRLLALTPEAERRFPAFQRVWEAFADALSELSEASGGALGEQLGRVEALLDERGLDERVRAHLQPPPTRSRRRRRAAAPEIRAARASDRKAVLAIARELVRSGDTYAYDPAIADGELWNYWRPSARGRGFVASVRDEIVGMFVIRPNHPGPGSHVANASYAVRADKRGLGLGRAMGEASLLRAKALGYASMQFNIVVSSNRAAVALWRSLGFCIIGTVPGGFRLPDGRRVPHHIMFRDLE</sequence>
<keyword evidence="4" id="KW-1185">Reference proteome</keyword>
<dbReference type="SMART" id="SM00347">
    <property type="entry name" value="HTH_MARR"/>
    <property type="match status" value="1"/>
</dbReference>
<evidence type="ECO:0000313" key="4">
    <source>
        <dbReference type="Proteomes" id="UP000001880"/>
    </source>
</evidence>
<dbReference type="Pfam" id="PF00583">
    <property type="entry name" value="Acetyltransf_1"/>
    <property type="match status" value="1"/>
</dbReference>
<dbReference type="Proteomes" id="UP000001880">
    <property type="component" value="Chromosome"/>
</dbReference>
<dbReference type="PANTHER" id="PTHR43138">
    <property type="entry name" value="ACETYLTRANSFERASE, GNAT FAMILY"/>
    <property type="match status" value="1"/>
</dbReference>
<dbReference type="STRING" id="502025.Hoch_1269"/>
<feature type="domain" description="N-acetyltransferase" evidence="2">
    <location>
        <begin position="177"/>
        <end position="338"/>
    </location>
</feature>
<gene>
    <name evidence="3" type="ordered locus">Hoch_1269</name>
</gene>
<dbReference type="InterPro" id="IPR036390">
    <property type="entry name" value="WH_DNA-bd_sf"/>
</dbReference>
<dbReference type="InterPro" id="IPR000835">
    <property type="entry name" value="HTH_MarR-typ"/>
</dbReference>
<protein>
    <submittedName>
        <fullName evidence="3">Transcriptional regulator, MarR family with acetyltransferase activity</fullName>
    </submittedName>
</protein>
<name>D0LTD4_HALO1</name>
<reference evidence="3 4" key="1">
    <citation type="journal article" date="2010" name="Stand. Genomic Sci.">
        <title>Complete genome sequence of Haliangium ochraceum type strain (SMP-2).</title>
        <authorList>
            <consortium name="US DOE Joint Genome Institute (JGI-PGF)"/>
            <person name="Ivanova N."/>
            <person name="Daum C."/>
            <person name="Lang E."/>
            <person name="Abt B."/>
            <person name="Kopitz M."/>
            <person name="Saunders E."/>
            <person name="Lapidus A."/>
            <person name="Lucas S."/>
            <person name="Glavina Del Rio T."/>
            <person name="Nolan M."/>
            <person name="Tice H."/>
            <person name="Copeland A."/>
            <person name="Cheng J.F."/>
            <person name="Chen F."/>
            <person name="Bruce D."/>
            <person name="Goodwin L."/>
            <person name="Pitluck S."/>
            <person name="Mavromatis K."/>
            <person name="Pati A."/>
            <person name="Mikhailova N."/>
            <person name="Chen A."/>
            <person name="Palaniappan K."/>
            <person name="Land M."/>
            <person name="Hauser L."/>
            <person name="Chang Y.J."/>
            <person name="Jeffries C.D."/>
            <person name="Detter J.C."/>
            <person name="Brettin T."/>
            <person name="Rohde M."/>
            <person name="Goker M."/>
            <person name="Bristow J."/>
            <person name="Markowitz V."/>
            <person name="Eisen J.A."/>
            <person name="Hugenholtz P."/>
            <person name="Kyrpides N.C."/>
            <person name="Klenk H.P."/>
        </authorList>
    </citation>
    <scope>NUCLEOTIDE SEQUENCE [LARGE SCALE GENOMIC DNA]</scope>
    <source>
        <strain evidence="4">DSM 14365 / CIP 107738 / JCM 11303 / AJ 13395 / SMP-2</strain>
    </source>
</reference>
<dbReference type="PANTHER" id="PTHR43138:SF1">
    <property type="entry name" value="N-ACETYLTRANSFERASE ACA1"/>
    <property type="match status" value="1"/>
</dbReference>
<dbReference type="EMBL" id="CP001804">
    <property type="protein sequence ID" value="ACY13829.1"/>
    <property type="molecule type" value="Genomic_DNA"/>
</dbReference>
<dbReference type="InterPro" id="IPR036388">
    <property type="entry name" value="WH-like_DNA-bd_sf"/>
</dbReference>
<dbReference type="PROSITE" id="PS50995">
    <property type="entry name" value="HTH_MARR_2"/>
    <property type="match status" value="1"/>
</dbReference>
<evidence type="ECO:0000313" key="3">
    <source>
        <dbReference type="EMBL" id="ACY13829.1"/>
    </source>
</evidence>
<evidence type="ECO:0000259" key="2">
    <source>
        <dbReference type="PROSITE" id="PS51186"/>
    </source>
</evidence>
<dbReference type="InterPro" id="IPR000182">
    <property type="entry name" value="GNAT_dom"/>
</dbReference>
<dbReference type="SUPFAM" id="SSF46785">
    <property type="entry name" value="Winged helix' DNA-binding domain"/>
    <property type="match status" value="1"/>
</dbReference>
<dbReference type="GO" id="GO:0003700">
    <property type="term" value="F:DNA-binding transcription factor activity"/>
    <property type="evidence" value="ECO:0007669"/>
    <property type="project" value="InterPro"/>
</dbReference>
<dbReference type="CDD" id="cd04301">
    <property type="entry name" value="NAT_SF"/>
    <property type="match status" value="1"/>
</dbReference>
<dbReference type="GO" id="GO:0016747">
    <property type="term" value="F:acyltransferase activity, transferring groups other than amino-acyl groups"/>
    <property type="evidence" value="ECO:0007669"/>
    <property type="project" value="InterPro"/>
</dbReference>
<dbReference type="Gene3D" id="1.10.10.10">
    <property type="entry name" value="Winged helix-like DNA-binding domain superfamily/Winged helix DNA-binding domain"/>
    <property type="match status" value="1"/>
</dbReference>
<dbReference type="HOGENOM" id="CLU_820768_0_0_7"/>
<dbReference type="eggNOG" id="COG1846">
    <property type="taxonomic scope" value="Bacteria"/>
</dbReference>
<dbReference type="RefSeq" id="WP_012826438.1">
    <property type="nucleotide sequence ID" value="NC_013440.1"/>
</dbReference>
<feature type="domain" description="HTH marR-type" evidence="1">
    <location>
        <begin position="13"/>
        <end position="146"/>
    </location>
</feature>
<dbReference type="AlphaFoldDB" id="D0LTD4"/>
<dbReference type="Pfam" id="PF12802">
    <property type="entry name" value="MarR_2"/>
    <property type="match status" value="1"/>
</dbReference>
<keyword evidence="3" id="KW-0808">Transferase</keyword>
<dbReference type="KEGG" id="hoh:Hoch_1269"/>
<dbReference type="PROSITE" id="PS51186">
    <property type="entry name" value="GNAT"/>
    <property type="match status" value="1"/>
</dbReference>
<dbReference type="Gene3D" id="3.40.630.30">
    <property type="match status" value="1"/>
</dbReference>
<dbReference type="SUPFAM" id="SSF55729">
    <property type="entry name" value="Acyl-CoA N-acyltransferases (Nat)"/>
    <property type="match status" value="1"/>
</dbReference>
<organism evidence="3 4">
    <name type="scientific">Haliangium ochraceum (strain DSM 14365 / JCM 11303 / SMP-2)</name>
    <dbReference type="NCBI Taxonomy" id="502025"/>
    <lineage>
        <taxon>Bacteria</taxon>
        <taxon>Pseudomonadati</taxon>
        <taxon>Myxococcota</taxon>
        <taxon>Polyangia</taxon>
        <taxon>Haliangiales</taxon>
        <taxon>Kofleriaceae</taxon>
        <taxon>Haliangium</taxon>
    </lineage>
</organism>
<dbReference type="eggNOG" id="COG1247">
    <property type="taxonomic scope" value="Bacteria"/>
</dbReference>
<accession>D0LTD4</accession>
<proteinExistence type="predicted"/>
<dbReference type="OrthoDB" id="9788300at2"/>
<evidence type="ECO:0000259" key="1">
    <source>
        <dbReference type="PROSITE" id="PS50995"/>
    </source>
</evidence>
<dbReference type="InterPro" id="IPR016181">
    <property type="entry name" value="Acyl_CoA_acyltransferase"/>
</dbReference>
<dbReference type="InterPro" id="IPR052742">
    <property type="entry name" value="Mito_N-acetyltransferase"/>
</dbReference>